<feature type="transmembrane region" description="Helical" evidence="2">
    <location>
        <begin position="204"/>
        <end position="227"/>
    </location>
</feature>
<dbReference type="PANTHER" id="PTHR43032:SF2">
    <property type="entry name" value="BLL0505 PROTEIN"/>
    <property type="match status" value="1"/>
</dbReference>
<name>A0A2U3P7U8_9MYCO</name>
<keyword evidence="5" id="KW-1185">Reference proteome</keyword>
<feature type="transmembrane region" description="Helical" evidence="2">
    <location>
        <begin position="178"/>
        <end position="198"/>
    </location>
</feature>
<dbReference type="SUPFAM" id="SSF56524">
    <property type="entry name" value="Oxidoreductase molybdopterin-binding domain"/>
    <property type="match status" value="1"/>
</dbReference>
<proteinExistence type="predicted"/>
<evidence type="ECO:0000259" key="3">
    <source>
        <dbReference type="Pfam" id="PF00174"/>
    </source>
</evidence>
<dbReference type="AlphaFoldDB" id="A0A2U3P7U8"/>
<sequence>VQPGPDNATVDPVAEADAPVPGGTSHGAVTEAESSLAVPAARYGFPAALWRGLNDHPPPGLSRIRWRSPLRGPWLTSVFGATLLVVLPIVIVTGLLSYMAYGPKYGQAIPFEVGWLKLPNFDWPSSPSWLYRLNQGLHVGLGLVMIPVVLAKLWSVIPRLFAWPPSRSLAQVLERVTLLMVVGGILFEIVTGVLNIQYDYIFGFSFYTAHYFGAWVFIAGFVSHVCLKLPTMVRSLRSRSLLSVFGTSVAETVPEPLDPGGLVAPDPDPPTLSRRGVLAVVGGGSLLVGVLTAGQTLGGFTRSAALLLPRGRSYGKGPNDFQINRTAFAAGIDAAFAGEQWRLHLLGGPEQVTLDRAALDAMPHHTVELPIACVEGWSTTQTWSGIRLADLAVAAGTPHPASAVVSSLERFGAFNRAILQNNQILNPDSLLAFQVNGADLSLDHGYPARIIVPALPGVHCTKWVSAIEFRGT</sequence>
<feature type="transmembrane region" description="Helical" evidence="2">
    <location>
        <begin position="137"/>
        <end position="157"/>
    </location>
</feature>
<evidence type="ECO:0000256" key="2">
    <source>
        <dbReference type="SAM" id="Phobius"/>
    </source>
</evidence>
<evidence type="ECO:0000256" key="1">
    <source>
        <dbReference type="SAM" id="MobiDB-lite"/>
    </source>
</evidence>
<keyword evidence="2" id="KW-0472">Membrane</keyword>
<dbReference type="PRINTS" id="PR00407">
    <property type="entry name" value="EUMOPTERIN"/>
</dbReference>
<dbReference type="InterPro" id="IPR036374">
    <property type="entry name" value="OxRdtase_Mopterin-bd_sf"/>
</dbReference>
<dbReference type="InterPro" id="IPR000572">
    <property type="entry name" value="OxRdtase_Mopterin-bd_dom"/>
</dbReference>
<feature type="non-terminal residue" evidence="4">
    <location>
        <position position="1"/>
    </location>
</feature>
<reference evidence="4 5" key="1">
    <citation type="submission" date="2017-01" db="EMBL/GenBank/DDBJ databases">
        <authorList>
            <consortium name="Urmite Genomes"/>
        </authorList>
    </citation>
    <scope>NUCLEOTIDE SEQUENCE [LARGE SCALE GENOMIC DNA]</scope>
    <source>
        <strain evidence="4 5">AB215</strain>
    </source>
</reference>
<evidence type="ECO:0000313" key="4">
    <source>
        <dbReference type="EMBL" id="SPM39824.1"/>
    </source>
</evidence>
<evidence type="ECO:0000313" key="5">
    <source>
        <dbReference type="Proteomes" id="UP000240424"/>
    </source>
</evidence>
<dbReference type="Proteomes" id="UP000240424">
    <property type="component" value="Unassembled WGS sequence"/>
</dbReference>
<dbReference type="InterPro" id="IPR008335">
    <property type="entry name" value="Mopterin_OxRdtase_euk"/>
</dbReference>
<keyword evidence="2" id="KW-0812">Transmembrane</keyword>
<keyword evidence="2" id="KW-1133">Transmembrane helix</keyword>
<feature type="domain" description="Oxidoreductase molybdopterin-binding" evidence="3">
    <location>
        <begin position="338"/>
        <end position="470"/>
    </location>
</feature>
<dbReference type="Gene3D" id="3.90.420.10">
    <property type="entry name" value="Oxidoreductase, molybdopterin-binding domain"/>
    <property type="match status" value="1"/>
</dbReference>
<organism evidence="4 5">
    <name type="scientific">Mycobacterium numidiamassiliense</name>
    <dbReference type="NCBI Taxonomy" id="1841861"/>
    <lineage>
        <taxon>Bacteria</taxon>
        <taxon>Bacillati</taxon>
        <taxon>Actinomycetota</taxon>
        <taxon>Actinomycetes</taxon>
        <taxon>Mycobacteriales</taxon>
        <taxon>Mycobacteriaceae</taxon>
        <taxon>Mycobacterium</taxon>
    </lineage>
</organism>
<dbReference type="STRING" id="1841861.GCA_900157365_00334"/>
<dbReference type="GO" id="GO:0016491">
    <property type="term" value="F:oxidoreductase activity"/>
    <property type="evidence" value="ECO:0007669"/>
    <property type="project" value="InterPro"/>
</dbReference>
<dbReference type="PANTHER" id="PTHR43032">
    <property type="entry name" value="PROTEIN-METHIONINE-SULFOXIDE REDUCTASE"/>
    <property type="match status" value="1"/>
</dbReference>
<feature type="transmembrane region" description="Helical" evidence="2">
    <location>
        <begin position="74"/>
        <end position="101"/>
    </location>
</feature>
<accession>A0A2U3P7U8</accession>
<gene>
    <name evidence="4" type="ORF">MNAB215_2017</name>
</gene>
<protein>
    <submittedName>
        <fullName evidence="4">Sulfite oxidase-like oxidoreductase</fullName>
    </submittedName>
</protein>
<dbReference type="Pfam" id="PF00174">
    <property type="entry name" value="Oxidored_molyb"/>
    <property type="match status" value="1"/>
</dbReference>
<feature type="region of interest" description="Disordered" evidence="1">
    <location>
        <begin position="1"/>
        <end position="28"/>
    </location>
</feature>
<dbReference type="EMBL" id="FUEZ01000004">
    <property type="protein sequence ID" value="SPM39824.1"/>
    <property type="molecule type" value="Genomic_DNA"/>
</dbReference>